<proteinExistence type="predicted"/>
<organism evidence="3 4">
    <name type="scientific">Desulfocicer vacuolatum DSM 3385</name>
    <dbReference type="NCBI Taxonomy" id="1121400"/>
    <lineage>
        <taxon>Bacteria</taxon>
        <taxon>Pseudomonadati</taxon>
        <taxon>Thermodesulfobacteriota</taxon>
        <taxon>Desulfobacteria</taxon>
        <taxon>Desulfobacterales</taxon>
        <taxon>Desulfobacteraceae</taxon>
        <taxon>Desulfocicer</taxon>
    </lineage>
</organism>
<evidence type="ECO:0000259" key="2">
    <source>
        <dbReference type="Pfam" id="PF13488"/>
    </source>
</evidence>
<dbReference type="STRING" id="1121400.SAMN02746065_12212"/>
<dbReference type="EMBL" id="FWXY01000022">
    <property type="protein sequence ID" value="SMD02307.1"/>
    <property type="molecule type" value="Genomic_DNA"/>
</dbReference>
<dbReference type="RefSeq" id="WP_170923878.1">
    <property type="nucleotide sequence ID" value="NZ_FWXY01000022.1"/>
</dbReference>
<sequence length="225" mass="23654">MSGMCRFIAGVLILAMCLMGCTTTGTTTDGQRTRNEGTAVGAGTGAVLGGLIGALVGGDSKGALIGAAIGAAAGGVAGYSYGDHVASKKAEYAKEEDWLDECIASARKINQETLAYNNEIRNDIAQLDVETRKLKQQYAAKQASKDTLLAEKKNIDETIKLTDEKLARAKFELDSQKQALAQVGQKGSVDQSKALDAEIAKLSTLISELEQYSENLASLSGRMAV</sequence>
<evidence type="ECO:0000256" key="1">
    <source>
        <dbReference type="SAM" id="Coils"/>
    </source>
</evidence>
<protein>
    <submittedName>
        <fullName evidence="3">Glycine zipper</fullName>
    </submittedName>
</protein>
<keyword evidence="4" id="KW-1185">Reference proteome</keyword>
<evidence type="ECO:0000313" key="3">
    <source>
        <dbReference type="EMBL" id="SMD02307.1"/>
    </source>
</evidence>
<dbReference type="Pfam" id="PF13488">
    <property type="entry name" value="Gly-zipper_Omp"/>
    <property type="match status" value="1"/>
</dbReference>
<dbReference type="AlphaFoldDB" id="A0A1W2DYB4"/>
<evidence type="ECO:0000313" key="4">
    <source>
        <dbReference type="Proteomes" id="UP000192418"/>
    </source>
</evidence>
<feature type="coiled-coil region" evidence="1">
    <location>
        <begin position="195"/>
        <end position="222"/>
    </location>
</feature>
<reference evidence="3 4" key="1">
    <citation type="submission" date="2017-04" db="EMBL/GenBank/DDBJ databases">
        <authorList>
            <person name="Afonso C.L."/>
            <person name="Miller P.J."/>
            <person name="Scott M.A."/>
            <person name="Spackman E."/>
            <person name="Goraichik I."/>
            <person name="Dimitrov K.M."/>
            <person name="Suarez D.L."/>
            <person name="Swayne D.E."/>
        </authorList>
    </citation>
    <scope>NUCLEOTIDE SEQUENCE [LARGE SCALE GENOMIC DNA]</scope>
    <source>
        <strain evidence="3 4">DSM 3385</strain>
    </source>
</reference>
<keyword evidence="1" id="KW-0175">Coiled coil</keyword>
<gene>
    <name evidence="3" type="ORF">SAMN02746065_12212</name>
</gene>
<dbReference type="InterPro" id="IPR039567">
    <property type="entry name" value="Gly-zipper"/>
</dbReference>
<feature type="domain" description="Glycine zipper" evidence="2">
    <location>
        <begin position="40"/>
        <end position="80"/>
    </location>
</feature>
<accession>A0A1W2DYB4</accession>
<name>A0A1W2DYB4_9BACT</name>
<dbReference type="Proteomes" id="UP000192418">
    <property type="component" value="Unassembled WGS sequence"/>
</dbReference>